<keyword evidence="5 7" id="KW-0326">Glycosidase</keyword>
<dbReference type="Gene3D" id="3.20.20.300">
    <property type="entry name" value="Glycoside hydrolase, family 3, N-terminal domain"/>
    <property type="match status" value="1"/>
</dbReference>
<evidence type="ECO:0000313" key="8">
    <source>
        <dbReference type="Proteomes" id="UP001595443"/>
    </source>
</evidence>
<gene>
    <name evidence="7" type="primary">nagZ</name>
    <name evidence="7" type="ORF">ACFOES_05285</name>
</gene>
<dbReference type="GO" id="GO:0004563">
    <property type="term" value="F:beta-N-acetylhexosaminidase activity"/>
    <property type="evidence" value="ECO:0007669"/>
    <property type="project" value="UniProtKB-EC"/>
</dbReference>
<organism evidence="7 8">
    <name type="scientific">Acidimangrovimonas pyrenivorans</name>
    <dbReference type="NCBI Taxonomy" id="2030798"/>
    <lineage>
        <taxon>Bacteria</taxon>
        <taxon>Pseudomonadati</taxon>
        <taxon>Pseudomonadota</taxon>
        <taxon>Alphaproteobacteria</taxon>
        <taxon>Rhodobacterales</taxon>
        <taxon>Paracoccaceae</taxon>
        <taxon>Acidimangrovimonas</taxon>
    </lineage>
</organism>
<dbReference type="InterPro" id="IPR019800">
    <property type="entry name" value="Glyco_hydro_3_AS"/>
</dbReference>
<evidence type="ECO:0000256" key="1">
    <source>
        <dbReference type="ARBA" id="ARBA00001231"/>
    </source>
</evidence>
<comment type="caution">
    <text evidence="7">The sequence shown here is derived from an EMBL/GenBank/DDBJ whole genome shotgun (WGS) entry which is preliminary data.</text>
</comment>
<keyword evidence="8" id="KW-1185">Reference proteome</keyword>
<evidence type="ECO:0000313" key="7">
    <source>
        <dbReference type="EMBL" id="MFC2967500.1"/>
    </source>
</evidence>
<evidence type="ECO:0000256" key="3">
    <source>
        <dbReference type="ARBA" id="ARBA00012663"/>
    </source>
</evidence>
<name>A0ABV7AEM4_9RHOB</name>
<comment type="catalytic activity">
    <reaction evidence="1">
        <text>Hydrolysis of terminal non-reducing N-acetyl-D-hexosamine residues in N-acetyl-beta-D-hexosaminides.</text>
        <dbReference type="EC" id="3.2.1.52"/>
    </reaction>
</comment>
<dbReference type="InterPro" id="IPR017853">
    <property type="entry name" value="GH"/>
</dbReference>
<dbReference type="SUPFAM" id="SSF51445">
    <property type="entry name" value="(Trans)glycosidases"/>
    <property type="match status" value="1"/>
</dbReference>
<proteinExistence type="inferred from homology"/>
<comment type="similarity">
    <text evidence="2">Belongs to the glycosyl hydrolase 3 family.</text>
</comment>
<dbReference type="Proteomes" id="UP001595443">
    <property type="component" value="Unassembled WGS sequence"/>
</dbReference>
<dbReference type="PROSITE" id="PS00775">
    <property type="entry name" value="GLYCOSYL_HYDROL_F3"/>
    <property type="match status" value="1"/>
</dbReference>
<dbReference type="RefSeq" id="WP_377832144.1">
    <property type="nucleotide sequence ID" value="NZ_JBHRSK010000004.1"/>
</dbReference>
<sequence length="339" mass="35395">MAGGSPPGATILGCAGPALTAGERAFFRAADPWGFILFARNVESPAQLRRLTADLREAVGREAPVLVDQEGGRVQRLRAPHWREWLPPLDQVARTGSNAARAMGLRYRLIAHELRAAGLDANCAPCADIATADTHPFLRNRCYGSDLASVVWVARAVADALLAGGVLPVVKHLPGHGRATTDSHLSLPTVTADADTLRQSDFATFRALNDLPMAMTAHIVYTAFDPDRPATQSPTLLRLIRDEIGFGGLLVTDDLSMQALAGSIGDRAGAAIAAGCDIALHCNGEIPEMEAVVAAAGHLSAAGARRAAAALAARHLPAPIDIAAAEAELESLLDGQADG</sequence>
<dbReference type="InterPro" id="IPR050226">
    <property type="entry name" value="NagZ_Beta-hexosaminidase"/>
</dbReference>
<dbReference type="Pfam" id="PF00933">
    <property type="entry name" value="Glyco_hydro_3"/>
    <property type="match status" value="1"/>
</dbReference>
<accession>A0ABV7AEM4</accession>
<reference evidence="8" key="1">
    <citation type="journal article" date="2019" name="Int. J. Syst. Evol. Microbiol.">
        <title>The Global Catalogue of Microorganisms (GCM) 10K type strain sequencing project: providing services to taxonomists for standard genome sequencing and annotation.</title>
        <authorList>
            <consortium name="The Broad Institute Genomics Platform"/>
            <consortium name="The Broad Institute Genome Sequencing Center for Infectious Disease"/>
            <person name="Wu L."/>
            <person name="Ma J."/>
        </authorList>
    </citation>
    <scope>NUCLEOTIDE SEQUENCE [LARGE SCALE GENOMIC DNA]</scope>
    <source>
        <strain evidence="8">KCTC 62192</strain>
    </source>
</reference>
<evidence type="ECO:0000256" key="5">
    <source>
        <dbReference type="ARBA" id="ARBA00023295"/>
    </source>
</evidence>
<dbReference type="InterPro" id="IPR001764">
    <property type="entry name" value="Glyco_hydro_3_N"/>
</dbReference>
<dbReference type="InterPro" id="IPR036962">
    <property type="entry name" value="Glyco_hydro_3_N_sf"/>
</dbReference>
<dbReference type="EC" id="3.2.1.52" evidence="3"/>
<dbReference type="EMBL" id="JBHRSK010000004">
    <property type="protein sequence ID" value="MFC2967500.1"/>
    <property type="molecule type" value="Genomic_DNA"/>
</dbReference>
<dbReference type="PANTHER" id="PTHR30480:SF13">
    <property type="entry name" value="BETA-HEXOSAMINIDASE"/>
    <property type="match status" value="1"/>
</dbReference>
<dbReference type="NCBIfam" id="NF003740">
    <property type="entry name" value="PRK05337.1"/>
    <property type="match status" value="1"/>
</dbReference>
<evidence type="ECO:0000256" key="2">
    <source>
        <dbReference type="ARBA" id="ARBA00005336"/>
    </source>
</evidence>
<evidence type="ECO:0000256" key="4">
    <source>
        <dbReference type="ARBA" id="ARBA00022801"/>
    </source>
</evidence>
<feature type="domain" description="Glycoside hydrolase family 3 N-terminal" evidence="6">
    <location>
        <begin position="34"/>
        <end position="300"/>
    </location>
</feature>
<keyword evidence="4 7" id="KW-0378">Hydrolase</keyword>
<dbReference type="PANTHER" id="PTHR30480">
    <property type="entry name" value="BETA-HEXOSAMINIDASE-RELATED"/>
    <property type="match status" value="1"/>
</dbReference>
<evidence type="ECO:0000259" key="6">
    <source>
        <dbReference type="Pfam" id="PF00933"/>
    </source>
</evidence>
<protein>
    <recommendedName>
        <fullName evidence="3">beta-N-acetylhexosaminidase</fullName>
        <ecNumber evidence="3">3.2.1.52</ecNumber>
    </recommendedName>
</protein>